<accession>A0A5N6XKN0</accession>
<gene>
    <name evidence="1" type="ORF">BDV39DRAFT_198728</name>
</gene>
<reference evidence="2" key="1">
    <citation type="submission" date="2019-04" db="EMBL/GenBank/DDBJ databases">
        <title>Friends and foes A comparative genomics studyof 23 Aspergillus species from section Flavi.</title>
        <authorList>
            <consortium name="DOE Joint Genome Institute"/>
            <person name="Kjaerbolling I."/>
            <person name="Vesth T."/>
            <person name="Frisvad J.C."/>
            <person name="Nybo J.L."/>
            <person name="Theobald S."/>
            <person name="Kildgaard S."/>
            <person name="Isbrandt T."/>
            <person name="Kuo A."/>
            <person name="Sato A."/>
            <person name="Lyhne E.K."/>
            <person name="Kogle M.E."/>
            <person name="Wiebenga A."/>
            <person name="Kun R.S."/>
            <person name="Lubbers R.J."/>
            <person name="Makela M.R."/>
            <person name="Barry K."/>
            <person name="Chovatia M."/>
            <person name="Clum A."/>
            <person name="Daum C."/>
            <person name="Haridas S."/>
            <person name="He G."/>
            <person name="LaButti K."/>
            <person name="Lipzen A."/>
            <person name="Mondo S."/>
            <person name="Riley R."/>
            <person name="Salamov A."/>
            <person name="Simmons B.A."/>
            <person name="Magnuson J.K."/>
            <person name="Henrissat B."/>
            <person name="Mortensen U.H."/>
            <person name="Larsen T.O."/>
            <person name="Devries R.P."/>
            <person name="Grigoriev I.V."/>
            <person name="Machida M."/>
            <person name="Baker S.E."/>
            <person name="Andersen M.R."/>
        </authorList>
    </citation>
    <scope>NUCLEOTIDE SEQUENCE [LARGE SCALE GENOMIC DNA]</scope>
    <source>
        <strain evidence="2">CBS 130017</strain>
    </source>
</reference>
<evidence type="ECO:0000313" key="1">
    <source>
        <dbReference type="EMBL" id="KAE8333817.1"/>
    </source>
</evidence>
<dbReference type="AlphaFoldDB" id="A0A5N6XKN0"/>
<evidence type="ECO:0000313" key="2">
    <source>
        <dbReference type="Proteomes" id="UP000325945"/>
    </source>
</evidence>
<name>A0A5N6XKN0_9EURO</name>
<protein>
    <submittedName>
        <fullName evidence="1">Uncharacterized protein</fullName>
    </submittedName>
</protein>
<sequence length="110" mass="11846">MIIAHFAVGDEGGGAGRTQQNVGQVLSAVCVAMGVDMGFTDFKATIGTRINVKVPDMVCMTTAGGLRIVGEMKVQWVHDHQLANTLPGGNRRPRYNSHLQIISATLWQKP</sequence>
<dbReference type="Proteomes" id="UP000325945">
    <property type="component" value="Unassembled WGS sequence"/>
</dbReference>
<dbReference type="EMBL" id="ML741761">
    <property type="protein sequence ID" value="KAE8333817.1"/>
    <property type="molecule type" value="Genomic_DNA"/>
</dbReference>
<proteinExistence type="predicted"/>
<organism evidence="1 2">
    <name type="scientific">Aspergillus sergii</name>
    <dbReference type="NCBI Taxonomy" id="1034303"/>
    <lineage>
        <taxon>Eukaryota</taxon>
        <taxon>Fungi</taxon>
        <taxon>Dikarya</taxon>
        <taxon>Ascomycota</taxon>
        <taxon>Pezizomycotina</taxon>
        <taxon>Eurotiomycetes</taxon>
        <taxon>Eurotiomycetidae</taxon>
        <taxon>Eurotiales</taxon>
        <taxon>Aspergillaceae</taxon>
        <taxon>Aspergillus</taxon>
        <taxon>Aspergillus subgen. Circumdati</taxon>
    </lineage>
</organism>
<keyword evidence="2" id="KW-1185">Reference proteome</keyword>